<dbReference type="Pfam" id="PF00072">
    <property type="entry name" value="Response_reg"/>
    <property type="match status" value="1"/>
</dbReference>
<dbReference type="SUPFAM" id="SSF52172">
    <property type="entry name" value="CheY-like"/>
    <property type="match status" value="1"/>
</dbReference>
<protein>
    <submittedName>
        <fullName evidence="6">Response regulator</fullName>
    </submittedName>
</protein>
<dbReference type="GO" id="GO:0000160">
    <property type="term" value="P:phosphorelay signal transduction system"/>
    <property type="evidence" value="ECO:0007669"/>
    <property type="project" value="InterPro"/>
</dbReference>
<evidence type="ECO:0000256" key="4">
    <source>
        <dbReference type="SAM" id="MobiDB-lite"/>
    </source>
</evidence>
<feature type="domain" description="Response regulatory" evidence="5">
    <location>
        <begin position="3"/>
        <end position="120"/>
    </location>
</feature>
<dbReference type="InterPro" id="IPR051552">
    <property type="entry name" value="HptR"/>
</dbReference>
<reference evidence="6" key="1">
    <citation type="submission" date="2022-10" db="EMBL/GenBank/DDBJ databases">
        <title>Comparative genomic analysis of Cohnella hashimotonis sp. nov., isolated from the International Space Station.</title>
        <authorList>
            <person name="Simpson A."/>
            <person name="Venkateswaran K."/>
        </authorList>
    </citation>
    <scope>NUCLEOTIDE SEQUENCE</scope>
    <source>
        <strain evidence="6">DSM 28161</strain>
    </source>
</reference>
<evidence type="ECO:0000313" key="6">
    <source>
        <dbReference type="EMBL" id="MDG0811526.1"/>
    </source>
</evidence>
<dbReference type="InterPro" id="IPR001789">
    <property type="entry name" value="Sig_transdc_resp-reg_receiver"/>
</dbReference>
<dbReference type="GO" id="GO:0003677">
    <property type="term" value="F:DNA binding"/>
    <property type="evidence" value="ECO:0007669"/>
    <property type="project" value="UniProtKB-KW"/>
</dbReference>
<evidence type="ECO:0000259" key="5">
    <source>
        <dbReference type="PROSITE" id="PS50110"/>
    </source>
</evidence>
<evidence type="ECO:0000256" key="2">
    <source>
        <dbReference type="ARBA" id="ARBA00023125"/>
    </source>
</evidence>
<feature type="compositionally biased region" description="Basic residues" evidence="4">
    <location>
        <begin position="306"/>
        <end position="316"/>
    </location>
</feature>
<gene>
    <name evidence="6" type="ORF">OMP40_20740</name>
</gene>
<accession>A0A9X4QTT8</accession>
<evidence type="ECO:0000256" key="1">
    <source>
        <dbReference type="ARBA" id="ARBA00022490"/>
    </source>
</evidence>
<keyword evidence="7" id="KW-1185">Reference proteome</keyword>
<dbReference type="InterPro" id="IPR011006">
    <property type="entry name" value="CheY-like_superfamily"/>
</dbReference>
<feature type="region of interest" description="Disordered" evidence="4">
    <location>
        <begin position="241"/>
        <end position="267"/>
    </location>
</feature>
<proteinExistence type="predicted"/>
<dbReference type="EMBL" id="JAPDIA010000007">
    <property type="protein sequence ID" value="MDG0811526.1"/>
    <property type="molecule type" value="Genomic_DNA"/>
</dbReference>
<dbReference type="Gene3D" id="3.40.50.2300">
    <property type="match status" value="1"/>
</dbReference>
<dbReference type="Proteomes" id="UP001153404">
    <property type="component" value="Unassembled WGS sequence"/>
</dbReference>
<dbReference type="SMART" id="SM00448">
    <property type="entry name" value="REC"/>
    <property type="match status" value="1"/>
</dbReference>
<keyword evidence="2" id="KW-0238">DNA-binding</keyword>
<organism evidence="6 7">
    <name type="scientific">Cohnella rhizosphaerae</name>
    <dbReference type="NCBI Taxonomy" id="1457232"/>
    <lineage>
        <taxon>Bacteria</taxon>
        <taxon>Bacillati</taxon>
        <taxon>Bacillota</taxon>
        <taxon>Bacilli</taxon>
        <taxon>Bacillales</taxon>
        <taxon>Paenibacillaceae</taxon>
        <taxon>Cohnella</taxon>
    </lineage>
</organism>
<feature type="modified residue" description="4-aspartylphosphate" evidence="3">
    <location>
        <position position="55"/>
    </location>
</feature>
<evidence type="ECO:0000256" key="3">
    <source>
        <dbReference type="PROSITE-ProRule" id="PRU00169"/>
    </source>
</evidence>
<dbReference type="PANTHER" id="PTHR42713">
    <property type="entry name" value="HISTIDINE KINASE-RELATED"/>
    <property type="match status" value="1"/>
</dbReference>
<comment type="caution">
    <text evidence="6">The sequence shown here is derived from an EMBL/GenBank/DDBJ whole genome shotgun (WGS) entry which is preliminary data.</text>
</comment>
<name>A0A9X4QTT8_9BACL</name>
<dbReference type="CDD" id="cd17536">
    <property type="entry name" value="REC_YesN-like"/>
    <property type="match status" value="1"/>
</dbReference>
<feature type="compositionally biased region" description="Basic and acidic residues" evidence="4">
    <location>
        <begin position="242"/>
        <end position="261"/>
    </location>
</feature>
<sequence length="322" mass="36316">MYKALLVDDELLVRTNLKLMSDWRQHGFALCGEAANGAEALALIERERPDLIVSDLRMPVMDGLQLSSELARRYPGIKMIVLSNYDDFDYVKGTLQNGAVDYLLKHRLNASALAEALASVKALLDARPQGTDGERTDANQRLALRTRFITELIAGFYRSPEEIGHHIRMLDLKLDTKQLIPVILSIDDYRSRQSRATLKAAELERFSILNIVEEIAGGARQRRGRPHRRRQVRASVLVPQRPQRDRAVARRRRSDLPHRELSANLPESLRQLQHRADLRDARPDPAQLQAGGKADAGPFSPGEKRRAAKRVHRARQRSVGGA</sequence>
<feature type="region of interest" description="Disordered" evidence="4">
    <location>
        <begin position="279"/>
        <end position="322"/>
    </location>
</feature>
<keyword evidence="3" id="KW-0597">Phosphoprotein</keyword>
<dbReference type="AlphaFoldDB" id="A0A9X4QTT8"/>
<dbReference type="PROSITE" id="PS50110">
    <property type="entry name" value="RESPONSE_REGULATORY"/>
    <property type="match status" value="1"/>
</dbReference>
<keyword evidence="1" id="KW-0963">Cytoplasm</keyword>
<dbReference type="PANTHER" id="PTHR42713:SF3">
    <property type="entry name" value="TRANSCRIPTIONAL REGULATORY PROTEIN HPTR"/>
    <property type="match status" value="1"/>
</dbReference>
<evidence type="ECO:0000313" key="7">
    <source>
        <dbReference type="Proteomes" id="UP001153404"/>
    </source>
</evidence>